<accession>A0A098MDH9</accession>
<dbReference type="STRING" id="268407.PWYN_15675"/>
<organism evidence="3 4">
    <name type="scientific">Paenibacillus wynnii</name>
    <dbReference type="NCBI Taxonomy" id="268407"/>
    <lineage>
        <taxon>Bacteria</taxon>
        <taxon>Bacillati</taxon>
        <taxon>Bacillota</taxon>
        <taxon>Bacilli</taxon>
        <taxon>Bacillales</taxon>
        <taxon>Paenibacillaceae</taxon>
        <taxon>Paenibacillus</taxon>
    </lineage>
</organism>
<reference evidence="3 4" key="1">
    <citation type="submission" date="2014-08" db="EMBL/GenBank/DDBJ databases">
        <authorList>
            <person name="den Bakker H.C."/>
        </authorList>
    </citation>
    <scope>NUCLEOTIDE SEQUENCE [LARGE SCALE GENOMIC DNA]</scope>
    <source>
        <strain evidence="3 4">DSM 18334</strain>
    </source>
</reference>
<proteinExistence type="predicted"/>
<dbReference type="Proteomes" id="UP000029734">
    <property type="component" value="Unassembled WGS sequence"/>
</dbReference>
<dbReference type="InterPro" id="IPR009636">
    <property type="entry name" value="SCAF"/>
</dbReference>
<evidence type="ECO:0000313" key="4">
    <source>
        <dbReference type="Proteomes" id="UP000029734"/>
    </source>
</evidence>
<dbReference type="EMBL" id="JQCR01000002">
    <property type="protein sequence ID" value="KGE20619.1"/>
    <property type="molecule type" value="Genomic_DNA"/>
</dbReference>
<feature type="region of interest" description="Disordered" evidence="2">
    <location>
        <begin position="160"/>
        <end position="188"/>
    </location>
</feature>
<dbReference type="RefSeq" id="WP_036653072.1">
    <property type="nucleotide sequence ID" value="NZ_JQCR01000002.1"/>
</dbReference>
<dbReference type="AlphaFoldDB" id="A0A098MDH9"/>
<comment type="caution">
    <text evidence="3">The sequence shown here is derived from an EMBL/GenBank/DDBJ whole genome shotgun (WGS) entry which is preliminary data.</text>
</comment>
<protein>
    <recommendedName>
        <fullName evidence="5">Minor structural GP20 protein</fullName>
    </recommendedName>
</protein>
<evidence type="ECO:0008006" key="5">
    <source>
        <dbReference type="Google" id="ProtNLM"/>
    </source>
</evidence>
<evidence type="ECO:0000313" key="3">
    <source>
        <dbReference type="EMBL" id="KGE20619.1"/>
    </source>
</evidence>
<dbReference type="OrthoDB" id="2365850at2"/>
<reference evidence="3 4" key="2">
    <citation type="submission" date="2014-10" db="EMBL/GenBank/DDBJ databases">
        <title>Comparative genomics of the Paenibacillus odorifer group.</title>
        <authorList>
            <person name="Tsai Y.-C."/>
            <person name="Martin N."/>
            <person name="Korlach J."/>
            <person name="Wiedmann M."/>
        </authorList>
    </citation>
    <scope>NUCLEOTIDE SEQUENCE [LARGE SCALE GENOMIC DNA]</scope>
    <source>
        <strain evidence="3 4">DSM 18334</strain>
    </source>
</reference>
<evidence type="ECO:0000256" key="2">
    <source>
        <dbReference type="SAM" id="MobiDB-lite"/>
    </source>
</evidence>
<evidence type="ECO:0000256" key="1">
    <source>
        <dbReference type="SAM" id="Coils"/>
    </source>
</evidence>
<name>A0A098MDH9_9BACL</name>
<dbReference type="eggNOG" id="ENOG50331IS">
    <property type="taxonomic scope" value="Bacteria"/>
</dbReference>
<dbReference type="Pfam" id="PF06810">
    <property type="entry name" value="Phage_scaffold"/>
    <property type="match status" value="1"/>
</dbReference>
<keyword evidence="1" id="KW-0175">Coiled coil</keyword>
<gene>
    <name evidence="3" type="ORF">PWYN_15675</name>
</gene>
<feature type="coiled-coil region" evidence="1">
    <location>
        <begin position="46"/>
        <end position="97"/>
    </location>
</feature>
<keyword evidence="4" id="KW-1185">Reference proteome</keyword>
<sequence>MDWLKELLKKLGVEESKIDGAIADAGKEIPKHFVPKSQYNDLSETKKKLEKDITDRDTQLEALSKDANASEALKAEITKLQDANKTAKEQYDADLKEMALNNAITTALNGKVHNEKVVTGLIDKGKLVIGDDGKVVGLDDQLKVLQTSDAYLFKNEDKGGGGGFKFKGTSLLDGKDQSKGDQGDDKVGYFGKQLAESTKGNEGLDTARESYFK</sequence>
<feature type="compositionally biased region" description="Basic and acidic residues" evidence="2">
    <location>
        <begin position="173"/>
        <end position="187"/>
    </location>
</feature>